<keyword evidence="12 21" id="KW-0675">Receptor</keyword>
<keyword evidence="4 14" id="KW-1134">Transmembrane beta strand</keyword>
<evidence type="ECO:0000256" key="5">
    <source>
        <dbReference type="ARBA" id="ARBA00022496"/>
    </source>
</evidence>
<keyword evidence="7 18" id="KW-0732">Signal</keyword>
<organism evidence="21 22">
    <name type="scientific">Methylobacterium brachiatum</name>
    <dbReference type="NCBI Taxonomy" id="269660"/>
    <lineage>
        <taxon>Bacteria</taxon>
        <taxon>Pseudomonadati</taxon>
        <taxon>Pseudomonadota</taxon>
        <taxon>Alphaproteobacteria</taxon>
        <taxon>Hyphomicrobiales</taxon>
        <taxon>Methylobacteriaceae</taxon>
        <taxon>Methylobacterium</taxon>
    </lineage>
</organism>
<feature type="domain" description="TonB-dependent receptor-like beta-barrel" evidence="19">
    <location>
        <begin position="271"/>
        <end position="708"/>
    </location>
</feature>
<dbReference type="GO" id="GO:0009279">
    <property type="term" value="C:cell outer membrane"/>
    <property type="evidence" value="ECO:0007669"/>
    <property type="project" value="UniProtKB-SubCell"/>
</dbReference>
<keyword evidence="13 14" id="KW-0998">Cell outer membrane</keyword>
<dbReference type="Pfam" id="PF07715">
    <property type="entry name" value="Plug"/>
    <property type="match status" value="1"/>
</dbReference>
<keyword evidence="8" id="KW-0408">Iron</keyword>
<dbReference type="GO" id="GO:0038023">
    <property type="term" value="F:signaling receptor activity"/>
    <property type="evidence" value="ECO:0007669"/>
    <property type="project" value="InterPro"/>
</dbReference>
<evidence type="ECO:0000259" key="19">
    <source>
        <dbReference type="Pfam" id="PF00593"/>
    </source>
</evidence>
<dbReference type="GO" id="GO:0015344">
    <property type="term" value="F:siderophore uptake transmembrane transporter activity"/>
    <property type="evidence" value="ECO:0007669"/>
    <property type="project" value="TreeGrafter"/>
</dbReference>
<keyword evidence="5" id="KW-0410">Iron transport</keyword>
<feature type="domain" description="TonB-dependent receptor plug" evidence="20">
    <location>
        <begin position="93"/>
        <end position="188"/>
    </location>
</feature>
<feature type="signal peptide" evidence="18">
    <location>
        <begin position="1"/>
        <end position="32"/>
    </location>
</feature>
<dbReference type="InterPro" id="IPR036942">
    <property type="entry name" value="Beta-barrel_TonB_sf"/>
</dbReference>
<keyword evidence="11 14" id="KW-0472">Membrane</keyword>
<dbReference type="NCBIfam" id="TIGR01783">
    <property type="entry name" value="TonB-siderophor"/>
    <property type="match status" value="1"/>
</dbReference>
<dbReference type="InterPro" id="IPR000531">
    <property type="entry name" value="Beta-barrel_TonB"/>
</dbReference>
<keyword evidence="3 14" id="KW-0813">Transport</keyword>
<evidence type="ECO:0000256" key="4">
    <source>
        <dbReference type="ARBA" id="ARBA00022452"/>
    </source>
</evidence>
<reference evidence="21" key="1">
    <citation type="submission" date="2023-07" db="EMBL/GenBank/DDBJ databases">
        <title>Genomic Encyclopedia of Type Strains, Phase IV (KMG-IV): sequencing the most valuable type-strain genomes for metagenomic binning, comparative biology and taxonomic classification.</title>
        <authorList>
            <person name="Goeker M."/>
        </authorList>
    </citation>
    <scope>NUCLEOTIDE SEQUENCE</scope>
    <source>
        <strain evidence="21">DSM 19569</strain>
    </source>
</reference>
<evidence type="ECO:0000256" key="2">
    <source>
        <dbReference type="ARBA" id="ARBA00009810"/>
    </source>
</evidence>
<dbReference type="AlphaFoldDB" id="A0AAJ1TW41"/>
<evidence type="ECO:0000256" key="18">
    <source>
        <dbReference type="SAM" id="SignalP"/>
    </source>
</evidence>
<keyword evidence="9" id="KW-0406">Ion transport</keyword>
<evidence type="ECO:0000256" key="12">
    <source>
        <dbReference type="ARBA" id="ARBA00023170"/>
    </source>
</evidence>
<dbReference type="CDD" id="cd01347">
    <property type="entry name" value="ligand_gated_channel"/>
    <property type="match status" value="1"/>
</dbReference>
<evidence type="ECO:0000256" key="6">
    <source>
        <dbReference type="ARBA" id="ARBA00022692"/>
    </source>
</evidence>
<dbReference type="InterPro" id="IPR039426">
    <property type="entry name" value="TonB-dep_rcpt-like"/>
</dbReference>
<protein>
    <submittedName>
        <fullName evidence="21">Iron complex outermembrane receptor protein</fullName>
    </submittedName>
</protein>
<dbReference type="InterPro" id="IPR037066">
    <property type="entry name" value="Plug_dom_sf"/>
</dbReference>
<feature type="chain" id="PRO_5042512295" evidence="18">
    <location>
        <begin position="33"/>
        <end position="738"/>
    </location>
</feature>
<dbReference type="Gene3D" id="2.40.170.20">
    <property type="entry name" value="TonB-dependent receptor, beta-barrel domain"/>
    <property type="match status" value="1"/>
</dbReference>
<name>A0AAJ1TW41_9HYPH</name>
<dbReference type="InterPro" id="IPR012910">
    <property type="entry name" value="Plug_dom"/>
</dbReference>
<dbReference type="RefSeq" id="WP_230367320.1">
    <property type="nucleotide sequence ID" value="NZ_JAJALK010000011.1"/>
</dbReference>
<comment type="similarity">
    <text evidence="2 14 16">Belongs to the TonB-dependent receptor family.</text>
</comment>
<keyword evidence="6 14" id="KW-0812">Transmembrane</keyword>
<evidence type="ECO:0000313" key="21">
    <source>
        <dbReference type="EMBL" id="MDQ0545811.1"/>
    </source>
</evidence>
<sequence length="738" mass="79436">MIGVRFVMTCTHVRHVAPLATLLLLTHHAALAQESSGQPATTAVQLETLSVESRNPAAGRVGQGEAGGLPKAFSGGQVARGSRLGILGNRDYMRTPFSTASYTEKTIRDLQAVSVGDVLTRTDPSVRASIGSGNRYDALTIRGFRVDNREFALNGLYGLVPDYRIDPAPLERIEVLKGPAAFLFGTSISGSIAGTVNVVTKRAGDEPLNRATVDYASTTRGGAELDVARRYGDAKQIGVRINGAGLGGATPIDRTAQRNGVGSLALDYDGDRFRLFLDVIYQHDAYDAQTRGGNPVEGLRVPRAPDPRRNMSQTFDFSRSDSLTTLGRAEFDLTSDITLFAALGGNRFTYDKQENPAFTLLDRTGRTRVNSIFQTGDTATLSGETGARARFDTGWIKHEAVFTATYLDQDLTLGQITYPDYDSNLYAPVRLAWPGQPKAAFPRGRSSYNRMTSYAVADTMSVADGLVELMVGARRQEIELGSYAPVTGLLSSTYDKSATTPAFGLVVRPTEVLSLYANAVQGLTALKPPGSAVNVAQTFPPARSRQYEIGTKLDFKTFGATLAAFQITQPAGNVDPVTHVFSVGGTQRNRGFEGTIFGEVVPDLRVIAGATLLDARWRRTRGGLYDGNPATGAPRFQATAGLEWDTPILRGLTAIATVVYTGASYAGTTFTNLPFSKIPDWTTLDLGLRYATLVQDRPVTLRATMSNVTDNHFWIANPNGALILGAPRTVWLSASIDF</sequence>
<dbReference type="Gene3D" id="2.170.130.10">
    <property type="entry name" value="TonB-dependent receptor, plug domain"/>
    <property type="match status" value="1"/>
</dbReference>
<evidence type="ECO:0000256" key="3">
    <source>
        <dbReference type="ARBA" id="ARBA00022448"/>
    </source>
</evidence>
<evidence type="ECO:0000256" key="10">
    <source>
        <dbReference type="ARBA" id="ARBA00023077"/>
    </source>
</evidence>
<dbReference type="InterPro" id="IPR010917">
    <property type="entry name" value="TonB_rcpt_CS"/>
</dbReference>
<evidence type="ECO:0000256" key="8">
    <source>
        <dbReference type="ARBA" id="ARBA00023004"/>
    </source>
</evidence>
<evidence type="ECO:0000256" key="16">
    <source>
        <dbReference type="RuleBase" id="RU003357"/>
    </source>
</evidence>
<dbReference type="EMBL" id="JAUSWL010000010">
    <property type="protein sequence ID" value="MDQ0545811.1"/>
    <property type="molecule type" value="Genomic_DNA"/>
</dbReference>
<dbReference type="PANTHER" id="PTHR32552">
    <property type="entry name" value="FERRICHROME IRON RECEPTOR-RELATED"/>
    <property type="match status" value="1"/>
</dbReference>
<evidence type="ECO:0000256" key="11">
    <source>
        <dbReference type="ARBA" id="ARBA00023136"/>
    </source>
</evidence>
<dbReference type="PROSITE" id="PS01156">
    <property type="entry name" value="TONB_DEPENDENT_REC_2"/>
    <property type="match status" value="1"/>
</dbReference>
<gene>
    <name evidence="21" type="ORF">QO001_004758</name>
</gene>
<evidence type="ECO:0000256" key="15">
    <source>
        <dbReference type="PROSITE-ProRule" id="PRU10144"/>
    </source>
</evidence>
<evidence type="ECO:0000256" key="17">
    <source>
        <dbReference type="SAM" id="MobiDB-lite"/>
    </source>
</evidence>
<dbReference type="Proteomes" id="UP001223420">
    <property type="component" value="Unassembled WGS sequence"/>
</dbReference>
<evidence type="ECO:0000259" key="20">
    <source>
        <dbReference type="Pfam" id="PF07715"/>
    </source>
</evidence>
<feature type="region of interest" description="Disordered" evidence="17">
    <location>
        <begin position="291"/>
        <end position="314"/>
    </location>
</feature>
<feature type="short sequence motif" description="TonB C-terminal box" evidence="15">
    <location>
        <begin position="721"/>
        <end position="738"/>
    </location>
</feature>
<dbReference type="Pfam" id="PF00593">
    <property type="entry name" value="TonB_dep_Rec_b-barrel"/>
    <property type="match status" value="1"/>
</dbReference>
<keyword evidence="10 16" id="KW-0798">TonB box</keyword>
<dbReference type="SUPFAM" id="SSF56935">
    <property type="entry name" value="Porins"/>
    <property type="match status" value="1"/>
</dbReference>
<accession>A0AAJ1TW41</accession>
<evidence type="ECO:0000256" key="9">
    <source>
        <dbReference type="ARBA" id="ARBA00023065"/>
    </source>
</evidence>
<evidence type="ECO:0000256" key="7">
    <source>
        <dbReference type="ARBA" id="ARBA00022729"/>
    </source>
</evidence>
<comment type="subcellular location">
    <subcellularLocation>
        <location evidence="1 14">Cell outer membrane</location>
        <topology evidence="1 14">Multi-pass membrane protein</topology>
    </subcellularLocation>
</comment>
<evidence type="ECO:0000256" key="13">
    <source>
        <dbReference type="ARBA" id="ARBA00023237"/>
    </source>
</evidence>
<evidence type="ECO:0000256" key="1">
    <source>
        <dbReference type="ARBA" id="ARBA00004571"/>
    </source>
</evidence>
<dbReference type="PANTHER" id="PTHR32552:SF82">
    <property type="entry name" value="FCUA PROTEIN"/>
    <property type="match status" value="1"/>
</dbReference>
<comment type="caution">
    <text evidence="21">The sequence shown here is derived from an EMBL/GenBank/DDBJ whole genome shotgun (WGS) entry which is preliminary data.</text>
</comment>
<dbReference type="InterPro" id="IPR010105">
    <property type="entry name" value="TonB_sidphr_rcpt"/>
</dbReference>
<evidence type="ECO:0000313" key="22">
    <source>
        <dbReference type="Proteomes" id="UP001223420"/>
    </source>
</evidence>
<dbReference type="GO" id="GO:0015891">
    <property type="term" value="P:siderophore transport"/>
    <property type="evidence" value="ECO:0007669"/>
    <property type="project" value="InterPro"/>
</dbReference>
<proteinExistence type="inferred from homology"/>
<evidence type="ECO:0000256" key="14">
    <source>
        <dbReference type="PROSITE-ProRule" id="PRU01360"/>
    </source>
</evidence>
<dbReference type="PROSITE" id="PS52016">
    <property type="entry name" value="TONB_DEPENDENT_REC_3"/>
    <property type="match status" value="1"/>
</dbReference>